<dbReference type="SMART" id="SM00385">
    <property type="entry name" value="CYCLIN"/>
    <property type="match status" value="2"/>
</dbReference>
<evidence type="ECO:0000256" key="2">
    <source>
        <dbReference type="ARBA" id="ARBA00023127"/>
    </source>
</evidence>
<feature type="compositionally biased region" description="Low complexity" evidence="4">
    <location>
        <begin position="254"/>
        <end position="285"/>
    </location>
</feature>
<dbReference type="CDD" id="cd20514">
    <property type="entry name" value="CYCLIN_CCNC_rpt2"/>
    <property type="match status" value="1"/>
</dbReference>
<proteinExistence type="inferred from homology"/>
<keyword evidence="7" id="KW-1185">Reference proteome</keyword>
<dbReference type="OMA" id="TAVAYMR"/>
<dbReference type="OrthoDB" id="10266018at2759"/>
<dbReference type="Gene3D" id="1.10.472.10">
    <property type="entry name" value="Cyclin-like"/>
    <property type="match status" value="2"/>
</dbReference>
<dbReference type="FunFam" id="1.10.472.10:FF:000017">
    <property type="entry name" value="Putative cyclin-c"/>
    <property type="match status" value="1"/>
</dbReference>
<feature type="region of interest" description="Disordered" evidence="4">
    <location>
        <begin position="239"/>
        <end position="285"/>
    </location>
</feature>
<dbReference type="InterPro" id="IPR031658">
    <property type="entry name" value="Cyclin_C_2"/>
</dbReference>
<comment type="caution">
    <text evidence="6">The sequence shown here is derived from an EMBL/GenBank/DDBJ whole genome shotgun (WGS) entry which is preliminary data.</text>
</comment>
<dbReference type="InterPro" id="IPR013763">
    <property type="entry name" value="Cyclin-like_dom"/>
</dbReference>
<dbReference type="PIRSF" id="PIRSF028758">
    <property type="entry name" value="Cyclin, C/H/G types"/>
    <property type="match status" value="1"/>
</dbReference>
<evidence type="ECO:0000259" key="5">
    <source>
        <dbReference type="SMART" id="SM00385"/>
    </source>
</evidence>
<dbReference type="GO" id="GO:0016538">
    <property type="term" value="F:cyclin-dependent protein serine/threonine kinase regulator activity"/>
    <property type="evidence" value="ECO:0007669"/>
    <property type="project" value="InterPro"/>
</dbReference>
<dbReference type="GO" id="GO:0006357">
    <property type="term" value="P:regulation of transcription by RNA polymerase II"/>
    <property type="evidence" value="ECO:0007669"/>
    <property type="project" value="InterPro"/>
</dbReference>
<name>A0A1D2M4Z6_ORCCI</name>
<protein>
    <submittedName>
        <fullName evidence="6">Cyclin-C</fullName>
    </submittedName>
</protein>
<evidence type="ECO:0000313" key="6">
    <source>
        <dbReference type="EMBL" id="ODM88033.1"/>
    </source>
</evidence>
<dbReference type="InterPro" id="IPR043198">
    <property type="entry name" value="Cyclin/Ssn8"/>
</dbReference>
<evidence type="ECO:0000256" key="4">
    <source>
        <dbReference type="SAM" id="MobiDB-lite"/>
    </source>
</evidence>
<dbReference type="PANTHER" id="PTHR10026">
    <property type="entry name" value="CYCLIN"/>
    <property type="match status" value="1"/>
</dbReference>
<dbReference type="CDD" id="cd20513">
    <property type="entry name" value="CYCLIN_CCNC_rpt1"/>
    <property type="match status" value="1"/>
</dbReference>
<feature type="domain" description="Cyclin-like" evidence="5">
    <location>
        <begin position="143"/>
        <end position="222"/>
    </location>
</feature>
<dbReference type="AlphaFoldDB" id="A0A1D2M4Z6"/>
<comment type="similarity">
    <text evidence="1">Belongs to the cyclin family. Cyclin C subfamily.</text>
</comment>
<dbReference type="InterPro" id="IPR006671">
    <property type="entry name" value="Cyclin_N"/>
</dbReference>
<keyword evidence="2 3" id="KW-0195">Cyclin</keyword>
<dbReference type="InterPro" id="IPR036915">
    <property type="entry name" value="Cyclin-like_sf"/>
</dbReference>
<accession>A0A1D2M4Z6</accession>
<reference evidence="6 7" key="1">
    <citation type="journal article" date="2016" name="Genome Biol. Evol.">
        <title>Gene Family Evolution Reflects Adaptation to Soil Environmental Stressors in the Genome of the Collembolan Orchesella cincta.</title>
        <authorList>
            <person name="Faddeeva-Vakhrusheva A."/>
            <person name="Derks M.F."/>
            <person name="Anvar S.Y."/>
            <person name="Agamennone V."/>
            <person name="Suring W."/>
            <person name="Smit S."/>
            <person name="van Straalen N.M."/>
            <person name="Roelofs D."/>
        </authorList>
    </citation>
    <scope>NUCLEOTIDE SEQUENCE [LARGE SCALE GENOMIC DNA]</scope>
    <source>
        <tissue evidence="6">Mixed pool</tissue>
    </source>
</reference>
<gene>
    <name evidence="6" type="ORF">Ocin01_18648</name>
</gene>
<dbReference type="Pfam" id="PF16899">
    <property type="entry name" value="Cyclin_C_2"/>
    <property type="match status" value="1"/>
</dbReference>
<dbReference type="Proteomes" id="UP000094527">
    <property type="component" value="Unassembled WGS sequence"/>
</dbReference>
<dbReference type="STRING" id="48709.A0A1D2M4Z6"/>
<organism evidence="6 7">
    <name type="scientific">Orchesella cincta</name>
    <name type="common">Springtail</name>
    <name type="synonym">Podura cincta</name>
    <dbReference type="NCBI Taxonomy" id="48709"/>
    <lineage>
        <taxon>Eukaryota</taxon>
        <taxon>Metazoa</taxon>
        <taxon>Ecdysozoa</taxon>
        <taxon>Arthropoda</taxon>
        <taxon>Hexapoda</taxon>
        <taxon>Collembola</taxon>
        <taxon>Entomobryomorpha</taxon>
        <taxon>Entomobryoidea</taxon>
        <taxon>Orchesellidae</taxon>
        <taxon>Orchesellinae</taxon>
        <taxon>Orchesella</taxon>
    </lineage>
</organism>
<dbReference type="SUPFAM" id="SSF47954">
    <property type="entry name" value="Cyclin-like"/>
    <property type="match status" value="2"/>
</dbReference>
<evidence type="ECO:0000313" key="7">
    <source>
        <dbReference type="Proteomes" id="UP000094527"/>
    </source>
</evidence>
<dbReference type="Pfam" id="PF00134">
    <property type="entry name" value="Cyclin_N"/>
    <property type="match status" value="1"/>
</dbReference>
<dbReference type="EMBL" id="LJIJ01004211">
    <property type="protein sequence ID" value="ODM88033.1"/>
    <property type="molecule type" value="Genomic_DNA"/>
</dbReference>
<evidence type="ECO:0000256" key="1">
    <source>
        <dbReference type="ARBA" id="ARBA00008638"/>
    </source>
</evidence>
<feature type="domain" description="Cyclin-like" evidence="5">
    <location>
        <begin position="31"/>
        <end position="130"/>
    </location>
</feature>
<evidence type="ECO:0000256" key="3">
    <source>
        <dbReference type="RuleBase" id="RU000383"/>
    </source>
</evidence>
<sequence>MAGNFWQSSHCQQWIVDRQDLIRERKTTCSSFMQTLGEQLKLRQQVIATASVYFKRFYARNSLKCIDPLLLAPTAIFLASKVEEFGVISNSRLVTHVIKLVLKNKFNYAYAQEFPYRTNHILECEFYLLENMDCCLIVYQPYRPLVHFVQDMGYEEQLLPTAWRMVNDSLRTDTCLLYPPYQIALACLMMACVVMQKDTKSWFADIGVDMEKIQEICRYILSFYDLTKNYDEKKEVQALLAKMPKPKTQPSRPPSSQQPQDPNNSSSNQQQDQNVNQNQQMGMTG</sequence>